<sequence length="105" mass="11796">MIRVLLSLRCIRRNHWSEHDGWPFSVEQEPLKSSPMERSLRVLPDCPDTSIPTPTVESTSSTSVPFPENEVASDCGLDEENGFVEIGTFSPLRNHRTRGVGSVRM</sequence>
<organism evidence="2 3">
    <name type="scientific">Protopolystoma xenopodis</name>
    <dbReference type="NCBI Taxonomy" id="117903"/>
    <lineage>
        <taxon>Eukaryota</taxon>
        <taxon>Metazoa</taxon>
        <taxon>Spiralia</taxon>
        <taxon>Lophotrochozoa</taxon>
        <taxon>Platyhelminthes</taxon>
        <taxon>Monogenea</taxon>
        <taxon>Polyopisthocotylea</taxon>
        <taxon>Polystomatidea</taxon>
        <taxon>Polystomatidae</taxon>
        <taxon>Protopolystoma</taxon>
    </lineage>
</organism>
<dbReference type="AlphaFoldDB" id="A0A448XA62"/>
<reference evidence="2" key="1">
    <citation type="submission" date="2018-11" db="EMBL/GenBank/DDBJ databases">
        <authorList>
            <consortium name="Pathogen Informatics"/>
        </authorList>
    </citation>
    <scope>NUCLEOTIDE SEQUENCE</scope>
</reference>
<accession>A0A448XA62</accession>
<feature type="compositionally biased region" description="Low complexity" evidence="1">
    <location>
        <begin position="49"/>
        <end position="68"/>
    </location>
</feature>
<dbReference type="Proteomes" id="UP000784294">
    <property type="component" value="Unassembled WGS sequence"/>
</dbReference>
<dbReference type="EMBL" id="CAAALY010130573">
    <property type="protein sequence ID" value="VEL32124.1"/>
    <property type="molecule type" value="Genomic_DNA"/>
</dbReference>
<evidence type="ECO:0000313" key="2">
    <source>
        <dbReference type="EMBL" id="VEL32124.1"/>
    </source>
</evidence>
<name>A0A448XA62_9PLAT</name>
<protein>
    <submittedName>
        <fullName evidence="2">Uncharacterized protein</fullName>
    </submittedName>
</protein>
<proteinExistence type="predicted"/>
<comment type="caution">
    <text evidence="2">The sequence shown here is derived from an EMBL/GenBank/DDBJ whole genome shotgun (WGS) entry which is preliminary data.</text>
</comment>
<gene>
    <name evidence="2" type="ORF">PXEA_LOCUS25564</name>
</gene>
<evidence type="ECO:0000313" key="3">
    <source>
        <dbReference type="Proteomes" id="UP000784294"/>
    </source>
</evidence>
<keyword evidence="3" id="KW-1185">Reference proteome</keyword>
<evidence type="ECO:0000256" key="1">
    <source>
        <dbReference type="SAM" id="MobiDB-lite"/>
    </source>
</evidence>
<feature type="region of interest" description="Disordered" evidence="1">
    <location>
        <begin position="25"/>
        <end position="72"/>
    </location>
</feature>